<gene>
    <name evidence="1" type="ORF">LCOR_07514.1</name>
</gene>
<keyword evidence="2" id="KW-1185">Reference proteome</keyword>
<sequence length="93" mass="10533">MFQFLLLTRTKQSSQQPSATTAVDDVTAYEEKPPMVRSVSSSSSLDSWPVDIDDWHDEKENWSFKDDYVSFPSLDPPALDDHHPTITTITSQS</sequence>
<reference evidence="1" key="1">
    <citation type="submission" date="2013-08" db="EMBL/GenBank/DDBJ databases">
        <title>Gene expansion shapes genome architecture in the human pathogen Lichtheimia corymbifera: an evolutionary genomics analysis in the ancient terrestrial Mucorales (Mucoromycotina).</title>
        <authorList>
            <person name="Schwartze V.U."/>
            <person name="Winter S."/>
            <person name="Shelest E."/>
            <person name="Marcet-Houben M."/>
            <person name="Horn F."/>
            <person name="Wehner S."/>
            <person name="Hoffmann K."/>
            <person name="Riege K."/>
            <person name="Sammeth M."/>
            <person name="Nowrousian M."/>
            <person name="Valiante V."/>
            <person name="Linde J."/>
            <person name="Jacobsen I.D."/>
            <person name="Marz M."/>
            <person name="Brakhage A.A."/>
            <person name="Gabaldon T."/>
            <person name="Bocker S."/>
            <person name="Voigt K."/>
        </authorList>
    </citation>
    <scope>NUCLEOTIDE SEQUENCE [LARGE SCALE GENOMIC DNA]</scope>
    <source>
        <strain evidence="1">FSU 9682</strain>
    </source>
</reference>
<dbReference type="AlphaFoldDB" id="A0A068S3B6"/>
<evidence type="ECO:0000313" key="2">
    <source>
        <dbReference type="Proteomes" id="UP000027586"/>
    </source>
</evidence>
<accession>A0A068S3B6</accession>
<protein>
    <submittedName>
        <fullName evidence="1">Uncharacterized protein</fullName>
    </submittedName>
</protein>
<dbReference type="OrthoDB" id="2234754at2759"/>
<dbReference type="VEuPathDB" id="FungiDB:LCOR_07514.1"/>
<comment type="caution">
    <text evidence="1">The sequence shown here is derived from an EMBL/GenBank/DDBJ whole genome shotgun (WGS) entry which is preliminary data.</text>
</comment>
<organism evidence="1 2">
    <name type="scientific">Lichtheimia corymbifera JMRC:FSU:9682</name>
    <dbReference type="NCBI Taxonomy" id="1263082"/>
    <lineage>
        <taxon>Eukaryota</taxon>
        <taxon>Fungi</taxon>
        <taxon>Fungi incertae sedis</taxon>
        <taxon>Mucoromycota</taxon>
        <taxon>Mucoromycotina</taxon>
        <taxon>Mucoromycetes</taxon>
        <taxon>Mucorales</taxon>
        <taxon>Lichtheimiaceae</taxon>
        <taxon>Lichtheimia</taxon>
    </lineage>
</organism>
<proteinExistence type="predicted"/>
<dbReference type="Proteomes" id="UP000027586">
    <property type="component" value="Unassembled WGS sequence"/>
</dbReference>
<name>A0A068S3B6_9FUNG</name>
<evidence type="ECO:0000313" key="1">
    <source>
        <dbReference type="EMBL" id="CDH56470.1"/>
    </source>
</evidence>
<dbReference type="EMBL" id="CBTN010000037">
    <property type="protein sequence ID" value="CDH56470.1"/>
    <property type="molecule type" value="Genomic_DNA"/>
</dbReference>